<dbReference type="GO" id="GO:0005834">
    <property type="term" value="C:heterotrimeric G-protein complex"/>
    <property type="evidence" value="ECO:0007669"/>
    <property type="project" value="TreeGrafter"/>
</dbReference>
<feature type="binding site" evidence="5">
    <location>
        <position position="454"/>
    </location>
    <ligand>
        <name>GTP</name>
        <dbReference type="ChEBI" id="CHEBI:37565"/>
    </ligand>
</feature>
<reference evidence="8 9" key="1">
    <citation type="journal article" date="2019" name="Nat. Ecol. Evol.">
        <title>Megaphylogeny resolves global patterns of mushroom evolution.</title>
        <authorList>
            <person name="Varga T."/>
            <person name="Krizsan K."/>
            <person name="Foldi C."/>
            <person name="Dima B."/>
            <person name="Sanchez-Garcia M."/>
            <person name="Sanchez-Ramirez S."/>
            <person name="Szollosi G.J."/>
            <person name="Szarkandi J.G."/>
            <person name="Papp V."/>
            <person name="Albert L."/>
            <person name="Andreopoulos W."/>
            <person name="Angelini C."/>
            <person name="Antonin V."/>
            <person name="Barry K.W."/>
            <person name="Bougher N.L."/>
            <person name="Buchanan P."/>
            <person name="Buyck B."/>
            <person name="Bense V."/>
            <person name="Catcheside P."/>
            <person name="Chovatia M."/>
            <person name="Cooper J."/>
            <person name="Damon W."/>
            <person name="Desjardin D."/>
            <person name="Finy P."/>
            <person name="Geml J."/>
            <person name="Haridas S."/>
            <person name="Hughes K."/>
            <person name="Justo A."/>
            <person name="Karasinski D."/>
            <person name="Kautmanova I."/>
            <person name="Kiss B."/>
            <person name="Kocsube S."/>
            <person name="Kotiranta H."/>
            <person name="LaButti K.M."/>
            <person name="Lechner B.E."/>
            <person name="Liimatainen K."/>
            <person name="Lipzen A."/>
            <person name="Lukacs Z."/>
            <person name="Mihaltcheva S."/>
            <person name="Morgado L.N."/>
            <person name="Niskanen T."/>
            <person name="Noordeloos M.E."/>
            <person name="Ohm R.A."/>
            <person name="Ortiz-Santana B."/>
            <person name="Ovrebo C."/>
            <person name="Racz N."/>
            <person name="Riley R."/>
            <person name="Savchenko A."/>
            <person name="Shiryaev A."/>
            <person name="Soop K."/>
            <person name="Spirin V."/>
            <person name="Szebenyi C."/>
            <person name="Tomsovsky M."/>
            <person name="Tulloss R.E."/>
            <person name="Uehling J."/>
            <person name="Grigoriev I.V."/>
            <person name="Vagvolgyi C."/>
            <person name="Papp T."/>
            <person name="Martin F.M."/>
            <person name="Miettinen O."/>
            <person name="Hibbett D.S."/>
            <person name="Nagy L.G."/>
        </authorList>
    </citation>
    <scope>NUCLEOTIDE SEQUENCE [LARGE SCALE GENOMIC DNA]</scope>
    <source>
        <strain evidence="8 9">OMC1185</strain>
    </source>
</reference>
<dbReference type="GO" id="GO:0007188">
    <property type="term" value="P:adenylate cyclase-modulating G protein-coupled receptor signaling pathway"/>
    <property type="evidence" value="ECO:0007669"/>
    <property type="project" value="TreeGrafter"/>
</dbReference>
<evidence type="ECO:0000256" key="3">
    <source>
        <dbReference type="ARBA" id="ARBA00023134"/>
    </source>
</evidence>
<feature type="compositionally biased region" description="Basic and acidic residues" evidence="7">
    <location>
        <begin position="26"/>
        <end position="43"/>
    </location>
</feature>
<dbReference type="GO" id="GO:0005525">
    <property type="term" value="F:GTP binding"/>
    <property type="evidence" value="ECO:0007669"/>
    <property type="project" value="UniProtKB-KW"/>
</dbReference>
<dbReference type="Gene3D" id="3.40.50.300">
    <property type="entry name" value="P-loop containing nucleotide triphosphate hydrolases"/>
    <property type="match status" value="2"/>
</dbReference>
<feature type="binding site" evidence="5">
    <location>
        <begin position="393"/>
        <end position="396"/>
    </location>
    <ligand>
        <name>GTP</name>
        <dbReference type="ChEBI" id="CHEBI:37565"/>
    </ligand>
</feature>
<dbReference type="GO" id="GO:0046872">
    <property type="term" value="F:metal ion binding"/>
    <property type="evidence" value="ECO:0007669"/>
    <property type="project" value="UniProtKB-KW"/>
</dbReference>
<proteinExistence type="predicted"/>
<dbReference type="FunFam" id="3.40.50.300:FF:000692">
    <property type="entry name" value="Guanine nucleotide-binding protein subunit alpha"/>
    <property type="match status" value="1"/>
</dbReference>
<dbReference type="PANTHER" id="PTHR10218">
    <property type="entry name" value="GTP-BINDING PROTEIN ALPHA SUBUNIT"/>
    <property type="match status" value="1"/>
</dbReference>
<keyword evidence="2 5" id="KW-0547">Nucleotide-binding</keyword>
<evidence type="ECO:0000313" key="9">
    <source>
        <dbReference type="Proteomes" id="UP000305948"/>
    </source>
</evidence>
<dbReference type="SUPFAM" id="SSF47895">
    <property type="entry name" value="Transducin (alpha subunit), insertion domain"/>
    <property type="match status" value="1"/>
</dbReference>
<sequence>MRQRTSISYDSGHIWPPPPTNQEETETQRTERLEQEREAKRVSDEIDKAIEQHRQEMKSRRPQMKILLLGQAESGKSTMLKNFQLSFTPKAFKAESGAWRAVIHLNLVRSVNFILDLLSANPQFAISSSPASVIVTGFDVLGISQSPDSQPGTLTGPIIEPTDELRRLKMRLSPLKRVEEMLSKRISADDPHVSRKGLNSASEVSVRSGSGWKALARLSHRTRPQSPDELEDAGRVIEACRDDITELWADPVVQKGLSSNDIALQEQSGFFLNEVSRIASKDYVPTPEDILKARLQTMGVEEHRLIMETGQFTTESGREWVIYDVGGSRGQRPAWAPFFDDVNAIIFLVPISAFNQTLSEDRSVNRLWDSFYLWQSICTNRILANVTIILLLNKVDALEAKLNSGISFSKYVTSYKDSPNNVEAVSKYLKAKFSAIHRQHSNRTRKLHIHLTTATASACSPPLHSDTLNTLFSPSQDHQATSIILVRIRELILTNNLIDSDFV</sequence>
<dbReference type="Gene3D" id="1.10.400.10">
    <property type="entry name" value="GI Alpha 1, domain 2-like"/>
    <property type="match status" value="1"/>
</dbReference>
<dbReference type="STRING" id="5364.A0A5C3MWU2"/>
<dbReference type="SUPFAM" id="SSF52540">
    <property type="entry name" value="P-loop containing nucleoside triphosphate hydrolases"/>
    <property type="match status" value="1"/>
</dbReference>
<accession>A0A5C3MWU2</accession>
<keyword evidence="1 6" id="KW-0479">Metal-binding</keyword>
<dbReference type="OrthoDB" id="5817230at2759"/>
<dbReference type="PANTHER" id="PTHR10218:SF360">
    <property type="entry name" value="GUANINE NUCLEOTIDE-BINDING PROTEIN SUBUNIT ALPHA HOMOLOG"/>
    <property type="match status" value="1"/>
</dbReference>
<keyword evidence="9" id="KW-1185">Reference proteome</keyword>
<evidence type="ECO:0000256" key="1">
    <source>
        <dbReference type="ARBA" id="ARBA00022723"/>
    </source>
</evidence>
<dbReference type="GO" id="GO:0031683">
    <property type="term" value="F:G-protein beta/gamma-subunit complex binding"/>
    <property type="evidence" value="ECO:0007669"/>
    <property type="project" value="InterPro"/>
</dbReference>
<dbReference type="Pfam" id="PF00503">
    <property type="entry name" value="G-alpha"/>
    <property type="match status" value="1"/>
</dbReference>
<evidence type="ECO:0000256" key="4">
    <source>
        <dbReference type="ARBA" id="ARBA00023224"/>
    </source>
</evidence>
<dbReference type="SMART" id="SM00275">
    <property type="entry name" value="G_alpha"/>
    <property type="match status" value="1"/>
</dbReference>
<dbReference type="GO" id="GO:0005737">
    <property type="term" value="C:cytoplasm"/>
    <property type="evidence" value="ECO:0007669"/>
    <property type="project" value="TreeGrafter"/>
</dbReference>
<dbReference type="Proteomes" id="UP000305948">
    <property type="component" value="Unassembled WGS sequence"/>
</dbReference>
<feature type="binding site" evidence="5">
    <location>
        <begin position="291"/>
        <end position="297"/>
    </location>
    <ligand>
        <name>GTP</name>
        <dbReference type="ChEBI" id="CHEBI:37565"/>
    </ligand>
</feature>
<keyword evidence="3 5" id="KW-0342">GTP-binding</keyword>
<protein>
    <submittedName>
        <fullName evidence="8">G-alpha-domain-containing protein</fullName>
    </submittedName>
</protein>
<evidence type="ECO:0000256" key="2">
    <source>
        <dbReference type="ARBA" id="ARBA00022741"/>
    </source>
</evidence>
<evidence type="ECO:0000256" key="7">
    <source>
        <dbReference type="SAM" id="MobiDB-lite"/>
    </source>
</evidence>
<dbReference type="EMBL" id="ML213516">
    <property type="protein sequence ID" value="TFK49487.1"/>
    <property type="molecule type" value="Genomic_DNA"/>
</dbReference>
<evidence type="ECO:0000256" key="6">
    <source>
        <dbReference type="PIRSR" id="PIRSR601019-2"/>
    </source>
</evidence>
<keyword evidence="4" id="KW-0807">Transducer</keyword>
<dbReference type="InterPro" id="IPR001019">
    <property type="entry name" value="Gprotein_alpha_su"/>
</dbReference>
<keyword evidence="6" id="KW-0460">Magnesium</keyword>
<evidence type="ECO:0000256" key="5">
    <source>
        <dbReference type="PIRSR" id="PIRSR601019-1"/>
    </source>
</evidence>
<organism evidence="8 9">
    <name type="scientific">Heliocybe sulcata</name>
    <dbReference type="NCBI Taxonomy" id="5364"/>
    <lineage>
        <taxon>Eukaryota</taxon>
        <taxon>Fungi</taxon>
        <taxon>Dikarya</taxon>
        <taxon>Basidiomycota</taxon>
        <taxon>Agaricomycotina</taxon>
        <taxon>Agaricomycetes</taxon>
        <taxon>Gloeophyllales</taxon>
        <taxon>Gloeophyllaceae</taxon>
        <taxon>Heliocybe</taxon>
    </lineage>
</organism>
<dbReference type="PROSITE" id="PS51882">
    <property type="entry name" value="G_ALPHA"/>
    <property type="match status" value="1"/>
</dbReference>
<dbReference type="InterPro" id="IPR011025">
    <property type="entry name" value="GproteinA_insert"/>
</dbReference>
<dbReference type="GO" id="GO:0003924">
    <property type="term" value="F:GTPase activity"/>
    <property type="evidence" value="ECO:0007669"/>
    <property type="project" value="InterPro"/>
</dbReference>
<evidence type="ECO:0000313" key="8">
    <source>
        <dbReference type="EMBL" id="TFK49487.1"/>
    </source>
</evidence>
<gene>
    <name evidence="8" type="ORF">OE88DRAFT_1737097</name>
</gene>
<dbReference type="GO" id="GO:0001664">
    <property type="term" value="F:G protein-coupled receptor binding"/>
    <property type="evidence" value="ECO:0007669"/>
    <property type="project" value="TreeGrafter"/>
</dbReference>
<feature type="binding site" evidence="6">
    <location>
        <position position="297"/>
    </location>
    <ligand>
        <name>Mg(2+)</name>
        <dbReference type="ChEBI" id="CHEBI:18420"/>
    </ligand>
</feature>
<dbReference type="PRINTS" id="PR00318">
    <property type="entry name" value="GPROTEINA"/>
</dbReference>
<feature type="region of interest" description="Disordered" evidence="7">
    <location>
        <begin position="1"/>
        <end position="43"/>
    </location>
</feature>
<name>A0A5C3MWU2_9AGAM</name>
<dbReference type="AlphaFoldDB" id="A0A5C3MWU2"/>
<dbReference type="InterPro" id="IPR027417">
    <property type="entry name" value="P-loop_NTPase"/>
</dbReference>